<proteinExistence type="predicted"/>
<gene>
    <name evidence="1" type="ORF">ABT39_MTgene4061</name>
</gene>
<name>A0A124GMA9_PICGL</name>
<evidence type="ECO:0000313" key="1">
    <source>
        <dbReference type="EMBL" id="KUM45108.1"/>
    </source>
</evidence>
<organism evidence="1">
    <name type="scientific">Picea glauca</name>
    <name type="common">White spruce</name>
    <name type="synonym">Pinus glauca</name>
    <dbReference type="NCBI Taxonomy" id="3330"/>
    <lineage>
        <taxon>Eukaryota</taxon>
        <taxon>Viridiplantae</taxon>
        <taxon>Streptophyta</taxon>
        <taxon>Embryophyta</taxon>
        <taxon>Tracheophyta</taxon>
        <taxon>Spermatophyta</taxon>
        <taxon>Pinopsida</taxon>
        <taxon>Pinidae</taxon>
        <taxon>Conifers I</taxon>
        <taxon>Pinales</taxon>
        <taxon>Pinaceae</taxon>
        <taxon>Picea</taxon>
    </lineage>
</organism>
<geneLocation type="mitochondrion" evidence="1"/>
<sequence length="60" mass="6358">MNESEVVRVISRSGLSCIFTSASSFDPVVDRVVEAVDPVGRAGGSIIWYGCKLPGDDSPE</sequence>
<dbReference type="EMBL" id="LKAM01000033">
    <property type="protein sequence ID" value="KUM45108.1"/>
    <property type="molecule type" value="Genomic_DNA"/>
</dbReference>
<dbReference type="AlphaFoldDB" id="A0A124GMA9"/>
<protein>
    <submittedName>
        <fullName evidence="1">Uncharacterized protein</fullName>
    </submittedName>
</protein>
<comment type="caution">
    <text evidence="1">The sequence shown here is derived from an EMBL/GenBank/DDBJ whole genome shotgun (WGS) entry which is preliminary data.</text>
</comment>
<accession>A0A124GMA9</accession>
<keyword evidence="1" id="KW-0496">Mitochondrion</keyword>
<reference evidence="1" key="1">
    <citation type="journal article" date="2015" name="Genome Biol. Evol.">
        <title>Organellar Genomes of White Spruce (Picea glauca): Assembly and Annotation.</title>
        <authorList>
            <person name="Jackman S.D."/>
            <person name="Warren R.L."/>
            <person name="Gibb E.A."/>
            <person name="Vandervalk B.P."/>
            <person name="Mohamadi H."/>
            <person name="Chu J."/>
            <person name="Raymond A."/>
            <person name="Pleasance S."/>
            <person name="Coope R."/>
            <person name="Wildung M.R."/>
            <person name="Ritland C.E."/>
            <person name="Bousquet J."/>
            <person name="Jones S.J."/>
            <person name="Bohlmann J."/>
            <person name="Birol I."/>
        </authorList>
    </citation>
    <scope>NUCLEOTIDE SEQUENCE [LARGE SCALE GENOMIC DNA]</scope>
    <source>
        <tissue evidence="1">Flushing bud</tissue>
    </source>
</reference>